<proteinExistence type="predicted"/>
<comment type="caution">
    <text evidence="1">The sequence shown here is derived from an EMBL/GenBank/DDBJ whole genome shotgun (WGS) entry which is preliminary data.</text>
</comment>
<dbReference type="RefSeq" id="WP_064441288.1">
    <property type="nucleotide sequence ID" value="NZ_BDDI01000013.1"/>
</dbReference>
<keyword evidence="2" id="KW-1185">Reference proteome</keyword>
<reference evidence="1 2" key="1">
    <citation type="submission" date="2020-08" db="EMBL/GenBank/DDBJ databases">
        <title>Sequencing the genomes of 1000 actinobacteria strains.</title>
        <authorList>
            <person name="Klenk H.-P."/>
        </authorList>
    </citation>
    <scope>NUCLEOTIDE SEQUENCE [LARGE SCALE GENOMIC DNA]</scope>
    <source>
        <strain evidence="1 2">DSM 45258</strain>
    </source>
</reference>
<dbReference type="Proteomes" id="UP000567922">
    <property type="component" value="Unassembled WGS sequence"/>
</dbReference>
<dbReference type="AlphaFoldDB" id="A0A839RPE5"/>
<dbReference type="OrthoDB" id="3893742at2"/>
<evidence type="ECO:0000313" key="2">
    <source>
        <dbReference type="Proteomes" id="UP000567922"/>
    </source>
</evidence>
<gene>
    <name evidence="1" type="ORF">FHU29_002230</name>
</gene>
<evidence type="ECO:0000313" key="1">
    <source>
        <dbReference type="EMBL" id="MBB3037781.1"/>
    </source>
</evidence>
<name>A0A839RPE5_9ACTN</name>
<protein>
    <submittedName>
        <fullName evidence="1">Uncharacterized protein</fullName>
    </submittedName>
</protein>
<organism evidence="1 2">
    <name type="scientific">Hoyosella altamirensis</name>
    <dbReference type="NCBI Taxonomy" id="616997"/>
    <lineage>
        <taxon>Bacteria</taxon>
        <taxon>Bacillati</taxon>
        <taxon>Actinomycetota</taxon>
        <taxon>Actinomycetes</taxon>
        <taxon>Mycobacteriales</taxon>
        <taxon>Hoyosellaceae</taxon>
        <taxon>Hoyosella</taxon>
    </lineage>
</organism>
<sequence length="664" mass="72505">MNTGIESSDVHSDLGRLTEKLEHAVVQLEQARAFAKSNLQSRVVEIAGRVLTRDGGIEHLYAMSPRLDAAGVFSGSDWNSPEGLRPSLVQLTLSEGKPKTVVLECLSELRFLAVATGRAHHPGLSPDGARNFLTQVLALNLERLFGAANEADRVRLGPLDAAVSNLFRFLLDHVGFDDILTSLIDEIWRILAQRPIQVGHVKSMVTQIAVTLANGSGSLGEARLGADRLISALFGPTQNCRDDPGLQLYRTRLESIDLPGLEQEANGLARAMLDTGLVSDYHAAFVRWLLENGYPELLADALGLSNTGRDALRCYTELTHRLVLDAIHPATSQALYGLVNLLERGILYAPPIAPGLWRQIALNPAPSASAAITSIYGTALPASVFLLAGTISVLGQPLGIGQGNNPTCQSARAISMWSYGDPSYLLYLLYHAARYDTVLMHFEGQPIWSAELPDALAAPTLLDADPVSAVLVPHLDRVYAEMGRRCDDRGEDPHRWINPEFHGWWVGSEFIIAVDIATGALNNYDEFVRQFFVSYHPFYNRNQPIIHPQPAGLAVTDSTAQFVGWHAITLIRVALDQEGVMRVYFYNPNYDSGQNWGNGVQVSTQGHGERFGEASLPFPELVSRLYIFHDEPGESIGDVPVPQSEIDAVREMAAGSWAASRVSA</sequence>
<dbReference type="EMBL" id="JACHWS010000002">
    <property type="protein sequence ID" value="MBB3037781.1"/>
    <property type="molecule type" value="Genomic_DNA"/>
</dbReference>
<accession>A0A839RPE5</accession>